<protein>
    <submittedName>
        <fullName evidence="1">Uncharacterized protein</fullName>
    </submittedName>
</protein>
<evidence type="ECO:0000313" key="1">
    <source>
        <dbReference type="EMBL" id="RNA18408.1"/>
    </source>
</evidence>
<evidence type="ECO:0000313" key="2">
    <source>
        <dbReference type="Proteomes" id="UP000276133"/>
    </source>
</evidence>
<organism evidence="1 2">
    <name type="scientific">Brachionus plicatilis</name>
    <name type="common">Marine rotifer</name>
    <name type="synonym">Brachionus muelleri</name>
    <dbReference type="NCBI Taxonomy" id="10195"/>
    <lineage>
        <taxon>Eukaryota</taxon>
        <taxon>Metazoa</taxon>
        <taxon>Spiralia</taxon>
        <taxon>Gnathifera</taxon>
        <taxon>Rotifera</taxon>
        <taxon>Eurotatoria</taxon>
        <taxon>Monogononta</taxon>
        <taxon>Pseudotrocha</taxon>
        <taxon>Ploima</taxon>
        <taxon>Brachionidae</taxon>
        <taxon>Brachionus</taxon>
    </lineage>
</organism>
<sequence length="283" mass="30132">MTQQLSTKGSSFTTDSTLFSDTYSPHFSNVSGGKIPQSVFGVRVVLGGLVGHVVVAESDTVSADVNLAPGVGAVGVAVAALGPVDQFDLTARHHASHLLGVCLIGQLGGRGRSSLCQSSATTQHQPALAAQHSTADPLEQNSVKQSGGPSLTKVLQLLPVGQLEQHLLEPAGLGQFFVDCFGQAFQNNWHRCHYGRLQDPEVSFSAFFYSSRIVGYGLRAGIGQWNSVGQAHYLAHELQNMGQRQIGNVFVFVVVYCAQTGYQTLGCCQNISVADHDTFWIAS</sequence>
<dbReference type="Proteomes" id="UP000276133">
    <property type="component" value="Unassembled WGS sequence"/>
</dbReference>
<proteinExistence type="predicted"/>
<keyword evidence="2" id="KW-1185">Reference proteome</keyword>
<dbReference type="AlphaFoldDB" id="A0A3M7R589"/>
<name>A0A3M7R589_BRAPC</name>
<reference evidence="1 2" key="1">
    <citation type="journal article" date="2018" name="Sci. Rep.">
        <title>Genomic signatures of local adaptation to the degree of environmental predictability in rotifers.</title>
        <authorList>
            <person name="Franch-Gras L."/>
            <person name="Hahn C."/>
            <person name="Garcia-Roger E.M."/>
            <person name="Carmona M.J."/>
            <person name="Serra M."/>
            <person name="Gomez A."/>
        </authorList>
    </citation>
    <scope>NUCLEOTIDE SEQUENCE [LARGE SCALE GENOMIC DNA]</scope>
    <source>
        <strain evidence="1">HYR1</strain>
    </source>
</reference>
<gene>
    <name evidence="1" type="ORF">BpHYR1_013920</name>
</gene>
<comment type="caution">
    <text evidence="1">The sequence shown here is derived from an EMBL/GenBank/DDBJ whole genome shotgun (WGS) entry which is preliminary data.</text>
</comment>
<dbReference type="EMBL" id="REGN01004248">
    <property type="protein sequence ID" value="RNA18408.1"/>
    <property type="molecule type" value="Genomic_DNA"/>
</dbReference>
<accession>A0A3M7R589</accession>